<evidence type="ECO:0008006" key="4">
    <source>
        <dbReference type="Google" id="ProtNLM"/>
    </source>
</evidence>
<reference evidence="2 3" key="1">
    <citation type="submission" date="2016-12" db="EMBL/GenBank/DDBJ databases">
        <title>The draft genome sequence of HSLHS2.</title>
        <authorList>
            <person name="Hu D."/>
            <person name="Wang L."/>
            <person name="Shao Z."/>
        </authorList>
    </citation>
    <scope>NUCLEOTIDE SEQUENCE [LARGE SCALE GENOMIC DNA]</scope>
    <source>
        <strain evidence="2">MCCC 1A06712</strain>
    </source>
</reference>
<dbReference type="GO" id="GO:0051082">
    <property type="term" value="F:unfolded protein binding"/>
    <property type="evidence" value="ECO:0007669"/>
    <property type="project" value="InterPro"/>
</dbReference>
<sequence>MRGFRALILGACLAIGAGHVSAQTQPVQLPSSVLIIDTEQVFSGTAYGQRIIAEVQVKTEAQNEENRQIADALIEEEQSIAARRATMTPEAFRAEADAFDEKVVAIRQAQDAKEADIQAELDALRRAFDDDVRPILGQIMRERGATVLMGRRDVILYFGAIDITDIAIATVDAQLGDGTETSGE</sequence>
<dbReference type="InterPro" id="IPR005632">
    <property type="entry name" value="Chaperone_Skp"/>
</dbReference>
<evidence type="ECO:0000313" key="3">
    <source>
        <dbReference type="Proteomes" id="UP000194664"/>
    </source>
</evidence>
<comment type="caution">
    <text evidence="2">The sequence shown here is derived from an EMBL/GenBank/DDBJ whole genome shotgun (WGS) entry which is preliminary data.</text>
</comment>
<dbReference type="SUPFAM" id="SSF111384">
    <property type="entry name" value="OmpH-like"/>
    <property type="match status" value="1"/>
</dbReference>
<accession>A0A251WVL5</accession>
<protein>
    <recommendedName>
        <fullName evidence="4">Outer membrane chaperone Skp</fullName>
    </recommendedName>
</protein>
<proteinExistence type="predicted"/>
<dbReference type="Gene3D" id="3.30.910.20">
    <property type="entry name" value="Skp domain"/>
    <property type="match status" value="1"/>
</dbReference>
<dbReference type="Pfam" id="PF03938">
    <property type="entry name" value="OmpH"/>
    <property type="match status" value="1"/>
</dbReference>
<dbReference type="InterPro" id="IPR024930">
    <property type="entry name" value="Skp_dom_sf"/>
</dbReference>
<evidence type="ECO:0000313" key="2">
    <source>
        <dbReference type="EMBL" id="OUD08195.1"/>
    </source>
</evidence>
<feature type="chain" id="PRO_5012965085" description="Outer membrane chaperone Skp" evidence="1">
    <location>
        <begin position="23"/>
        <end position="184"/>
    </location>
</feature>
<gene>
    <name evidence="2" type="ORF">BVC71_14625</name>
</gene>
<dbReference type="Proteomes" id="UP000194664">
    <property type="component" value="Unassembled WGS sequence"/>
</dbReference>
<dbReference type="RefSeq" id="WP_086452434.1">
    <property type="nucleotide sequence ID" value="NZ_MSPP01000007.1"/>
</dbReference>
<dbReference type="AlphaFoldDB" id="A0A251WVL5"/>
<dbReference type="EMBL" id="MSPP01000007">
    <property type="protein sequence ID" value="OUD08195.1"/>
    <property type="molecule type" value="Genomic_DNA"/>
</dbReference>
<evidence type="ECO:0000256" key="1">
    <source>
        <dbReference type="SAM" id="SignalP"/>
    </source>
</evidence>
<organism evidence="2 3">
    <name type="scientific">Marivivens niveibacter</name>
    <dbReference type="NCBI Taxonomy" id="1930667"/>
    <lineage>
        <taxon>Bacteria</taxon>
        <taxon>Pseudomonadati</taxon>
        <taxon>Pseudomonadota</taxon>
        <taxon>Alphaproteobacteria</taxon>
        <taxon>Rhodobacterales</taxon>
        <taxon>Paracoccaceae</taxon>
        <taxon>Marivivens group</taxon>
        <taxon>Marivivens</taxon>
    </lineage>
</organism>
<dbReference type="SMART" id="SM00935">
    <property type="entry name" value="OmpH"/>
    <property type="match status" value="1"/>
</dbReference>
<keyword evidence="3" id="KW-1185">Reference proteome</keyword>
<dbReference type="OrthoDB" id="7868372at2"/>
<feature type="signal peptide" evidence="1">
    <location>
        <begin position="1"/>
        <end position="22"/>
    </location>
</feature>
<name>A0A251WVL5_9RHOB</name>
<keyword evidence="1" id="KW-0732">Signal</keyword>